<dbReference type="Proteomes" id="UP000615446">
    <property type="component" value="Unassembled WGS sequence"/>
</dbReference>
<proteinExistence type="predicted"/>
<accession>A0A8H3LR17</accession>
<dbReference type="EMBL" id="BLAL01000194">
    <property type="protein sequence ID" value="GES90300.1"/>
    <property type="molecule type" value="Genomic_DNA"/>
</dbReference>
<sequence length="174" mass="20565">MKLSIKRNKRYKSVHCTVKLSSDNEKYLDQVCGDHAGFLEKGFYKCIAQIFPGHMSVKEIQAETQEALFMLREFTSPQRKGNSVNQLWSIRIKYTLRSACEVTLKGRRYLLAEFKNFNSPWKRKEDMEFSKTLTTKSTVKPKKTDDKRKKKKDLNIFIQDHEIAELTFEEWDNL</sequence>
<protein>
    <submittedName>
        <fullName evidence="1">Uncharacterized protein</fullName>
    </submittedName>
</protein>
<organism evidence="1 2">
    <name type="scientific">Rhizophagus clarus</name>
    <dbReference type="NCBI Taxonomy" id="94130"/>
    <lineage>
        <taxon>Eukaryota</taxon>
        <taxon>Fungi</taxon>
        <taxon>Fungi incertae sedis</taxon>
        <taxon>Mucoromycota</taxon>
        <taxon>Glomeromycotina</taxon>
        <taxon>Glomeromycetes</taxon>
        <taxon>Glomerales</taxon>
        <taxon>Glomeraceae</taxon>
        <taxon>Rhizophagus</taxon>
    </lineage>
</organism>
<comment type="caution">
    <text evidence="1">The sequence shown here is derived from an EMBL/GenBank/DDBJ whole genome shotgun (WGS) entry which is preliminary data.</text>
</comment>
<name>A0A8H3LR17_9GLOM</name>
<reference evidence="1" key="1">
    <citation type="submission" date="2019-10" db="EMBL/GenBank/DDBJ databases">
        <title>Conservation and host-specific expression of non-tandemly repeated heterogenous ribosome RNA gene in arbuscular mycorrhizal fungi.</title>
        <authorList>
            <person name="Maeda T."/>
            <person name="Kobayashi Y."/>
            <person name="Nakagawa T."/>
            <person name="Ezawa T."/>
            <person name="Yamaguchi K."/>
            <person name="Bino T."/>
            <person name="Nishimoto Y."/>
            <person name="Shigenobu S."/>
            <person name="Kawaguchi M."/>
        </authorList>
    </citation>
    <scope>NUCLEOTIDE SEQUENCE</scope>
    <source>
        <strain evidence="1">HR1</strain>
    </source>
</reference>
<dbReference type="AlphaFoldDB" id="A0A8H3LR17"/>
<gene>
    <name evidence="1" type="ORF">RCL2_001715900</name>
</gene>
<evidence type="ECO:0000313" key="1">
    <source>
        <dbReference type="EMBL" id="GES90300.1"/>
    </source>
</evidence>
<evidence type="ECO:0000313" key="2">
    <source>
        <dbReference type="Proteomes" id="UP000615446"/>
    </source>
</evidence>